<comment type="caution">
    <text evidence="3">The sequence shown here is derived from an EMBL/GenBank/DDBJ whole genome shotgun (WGS) entry which is preliminary data.</text>
</comment>
<gene>
    <name evidence="3" type="ORF">DdX_13926</name>
</gene>
<organism evidence="3 4">
    <name type="scientific">Ditylenchus destructor</name>
    <dbReference type="NCBI Taxonomy" id="166010"/>
    <lineage>
        <taxon>Eukaryota</taxon>
        <taxon>Metazoa</taxon>
        <taxon>Ecdysozoa</taxon>
        <taxon>Nematoda</taxon>
        <taxon>Chromadorea</taxon>
        <taxon>Rhabditida</taxon>
        <taxon>Tylenchina</taxon>
        <taxon>Tylenchomorpha</taxon>
        <taxon>Sphaerularioidea</taxon>
        <taxon>Anguinidae</taxon>
        <taxon>Anguininae</taxon>
        <taxon>Ditylenchus</taxon>
    </lineage>
</organism>
<reference evidence="3" key="1">
    <citation type="submission" date="2022-01" db="EMBL/GenBank/DDBJ databases">
        <title>Genome Sequence Resource for Two Populations of Ditylenchus destructor, the Migratory Endoparasitic Phytonematode.</title>
        <authorList>
            <person name="Zhang H."/>
            <person name="Lin R."/>
            <person name="Xie B."/>
        </authorList>
    </citation>
    <scope>NUCLEOTIDE SEQUENCE</scope>
    <source>
        <strain evidence="3">BazhouSP</strain>
    </source>
</reference>
<keyword evidence="4" id="KW-1185">Reference proteome</keyword>
<evidence type="ECO:0000256" key="1">
    <source>
        <dbReference type="SAM" id="MobiDB-lite"/>
    </source>
</evidence>
<evidence type="ECO:0000313" key="3">
    <source>
        <dbReference type="EMBL" id="KAI1704995.1"/>
    </source>
</evidence>
<dbReference type="Gene3D" id="3.40.33.10">
    <property type="entry name" value="CAP"/>
    <property type="match status" value="1"/>
</dbReference>
<feature type="signal peptide" evidence="2">
    <location>
        <begin position="1"/>
        <end position="25"/>
    </location>
</feature>
<sequence>MGQLIKCTVLLLIFAYLFIPPEVDAKWGKVKTGKDKRKSKDKHKDDSLASDIRSAGDLKSIGDSDEDDHHKSGSGSYKLFTLDTKQGNAFAKHLNKKRATMARGATKFKLRYAAKMYKSEWDKRYAEAAKKKLSRDKDYVSFVVRLRDYRSKSMNIKYFDAAIAALNAYIFELVGHGIKCDSRKCEAKKVDVGGGKLLTLPWVLGYAKVGKFGCAIEYWKNSKSVKAAGSTDKVWRGRMVCVGDNMPNKILWEVGKPCSKCESGHKCDKGAGLCMTRGFIQRHPNGHIDK</sequence>
<keyword evidence="2" id="KW-0732">Signal</keyword>
<accession>A0AAD4MT54</accession>
<protein>
    <submittedName>
        <fullName evidence="3">Uncharacterized protein</fullName>
    </submittedName>
</protein>
<dbReference type="Proteomes" id="UP001201812">
    <property type="component" value="Unassembled WGS sequence"/>
</dbReference>
<feature type="chain" id="PRO_5041961184" evidence="2">
    <location>
        <begin position="26"/>
        <end position="290"/>
    </location>
</feature>
<dbReference type="EMBL" id="JAKKPZ010000061">
    <property type="protein sequence ID" value="KAI1704995.1"/>
    <property type="molecule type" value="Genomic_DNA"/>
</dbReference>
<feature type="compositionally biased region" description="Basic residues" evidence="1">
    <location>
        <begin position="29"/>
        <end position="41"/>
    </location>
</feature>
<proteinExistence type="predicted"/>
<feature type="region of interest" description="Disordered" evidence="1">
    <location>
        <begin position="29"/>
        <end position="48"/>
    </location>
</feature>
<name>A0AAD4MT54_9BILA</name>
<dbReference type="AlphaFoldDB" id="A0AAD4MT54"/>
<dbReference type="InterPro" id="IPR035940">
    <property type="entry name" value="CAP_sf"/>
</dbReference>
<evidence type="ECO:0000256" key="2">
    <source>
        <dbReference type="SAM" id="SignalP"/>
    </source>
</evidence>
<evidence type="ECO:0000313" key="4">
    <source>
        <dbReference type="Proteomes" id="UP001201812"/>
    </source>
</evidence>